<dbReference type="GO" id="GO:0009279">
    <property type="term" value="C:cell outer membrane"/>
    <property type="evidence" value="ECO:0007669"/>
    <property type="project" value="UniProtKB-SubCell"/>
</dbReference>
<proteinExistence type="predicted"/>
<keyword evidence="10" id="KW-0998">Cell outer membrane</keyword>
<sequence>MKKSIIALAVAGAMTVPAIASADATLYGHIMMGVDKEKGEKLHIGSSANSESRIGLRGTADTGVDGLTALYHYEFGVRTNQTGYGAGAENALRTRLANVGLTGDWGTAVLGTQWAPHYSWVTSTTDVMLSSVVNPTHSTDTVYRVNNTAAYVSPNLNGLQLAAAVSASSANDDTTGDFYHVAAKYSIGDFYVAASHIDFKADAFEAAIGDKVTAVAASYSFGPLTVAGVYSYLKLDGEDNYKPWDLAATYAVTDATTLKVAYADFKNSQKGYGFEVQHDLSNMVNTFVGYGRANSNLRDTYAATDGDEGANSVFSTGIRVRF</sequence>
<comment type="subcellular location">
    <subcellularLocation>
        <location evidence="1">Cell outer membrane</location>
        <topology evidence="1">Multi-pass membrane protein</topology>
    </subcellularLocation>
</comment>
<keyword evidence="4" id="KW-1134">Transmembrane beta strand</keyword>
<evidence type="ECO:0000256" key="11">
    <source>
        <dbReference type="SAM" id="SignalP"/>
    </source>
</evidence>
<accession>A0A063Y8F8</accession>
<dbReference type="OrthoDB" id="8957883at2"/>
<dbReference type="STRING" id="267850.ADINL_0655"/>
<evidence type="ECO:0000256" key="2">
    <source>
        <dbReference type="ARBA" id="ARBA00011233"/>
    </source>
</evidence>
<keyword evidence="9" id="KW-0472">Membrane</keyword>
<dbReference type="InterPro" id="IPR023614">
    <property type="entry name" value="Porin_dom_sf"/>
</dbReference>
<dbReference type="CDD" id="cd00342">
    <property type="entry name" value="gram_neg_porins"/>
    <property type="match status" value="1"/>
</dbReference>
<comment type="caution">
    <text evidence="13">The sequence shown here is derived from an EMBL/GenBank/DDBJ whole genome shotgun (WGS) entry which is preliminary data.</text>
</comment>
<dbReference type="PANTHER" id="PTHR34501:SF9">
    <property type="entry name" value="MAJOR OUTER MEMBRANE PROTEIN P.IA"/>
    <property type="match status" value="1"/>
</dbReference>
<evidence type="ECO:0000256" key="5">
    <source>
        <dbReference type="ARBA" id="ARBA00022692"/>
    </source>
</evidence>
<dbReference type="InterPro" id="IPR050298">
    <property type="entry name" value="Gram-neg_bact_OMP"/>
</dbReference>
<dbReference type="GO" id="GO:0015288">
    <property type="term" value="F:porin activity"/>
    <property type="evidence" value="ECO:0007669"/>
    <property type="project" value="UniProtKB-KW"/>
</dbReference>
<name>A0A063Y8F8_9GAMM</name>
<dbReference type="GO" id="GO:0046930">
    <property type="term" value="C:pore complex"/>
    <property type="evidence" value="ECO:0007669"/>
    <property type="project" value="UniProtKB-KW"/>
</dbReference>
<gene>
    <name evidence="13" type="ORF">ADINL_0655</name>
</gene>
<evidence type="ECO:0000256" key="7">
    <source>
        <dbReference type="ARBA" id="ARBA00023065"/>
    </source>
</evidence>
<keyword evidence="5" id="KW-0812">Transmembrane</keyword>
<feature type="signal peptide" evidence="11">
    <location>
        <begin position="1"/>
        <end position="22"/>
    </location>
</feature>
<evidence type="ECO:0000313" key="13">
    <source>
        <dbReference type="EMBL" id="KDE41006.1"/>
    </source>
</evidence>
<keyword evidence="14" id="KW-1185">Reference proteome</keyword>
<keyword evidence="6 11" id="KW-0732">Signal</keyword>
<dbReference type="AlphaFoldDB" id="A0A063Y8F8"/>
<protein>
    <submittedName>
        <fullName evidence="13">Outer membrane protein (Porin)</fullName>
    </submittedName>
</protein>
<keyword evidence="8" id="KW-0626">Porin</keyword>
<dbReference type="PANTHER" id="PTHR34501">
    <property type="entry name" value="PROTEIN YDDL-RELATED"/>
    <property type="match status" value="1"/>
</dbReference>
<feature type="chain" id="PRO_5001620439" evidence="11">
    <location>
        <begin position="23"/>
        <end position="322"/>
    </location>
</feature>
<evidence type="ECO:0000256" key="4">
    <source>
        <dbReference type="ARBA" id="ARBA00022452"/>
    </source>
</evidence>
<keyword evidence="3" id="KW-0813">Transport</keyword>
<evidence type="ECO:0000256" key="9">
    <source>
        <dbReference type="ARBA" id="ARBA00023136"/>
    </source>
</evidence>
<dbReference type="Pfam" id="PF13609">
    <property type="entry name" value="Porin_4"/>
    <property type="match status" value="1"/>
</dbReference>
<keyword evidence="7" id="KW-0406">Ion transport</keyword>
<dbReference type="GO" id="GO:0006811">
    <property type="term" value="P:monoatomic ion transport"/>
    <property type="evidence" value="ECO:0007669"/>
    <property type="project" value="UniProtKB-KW"/>
</dbReference>
<evidence type="ECO:0000256" key="6">
    <source>
        <dbReference type="ARBA" id="ARBA00022729"/>
    </source>
</evidence>
<evidence type="ECO:0000256" key="1">
    <source>
        <dbReference type="ARBA" id="ARBA00004571"/>
    </source>
</evidence>
<dbReference type="RefSeq" id="WP_036543892.1">
    <property type="nucleotide sequence ID" value="NZ_JMSZ01000015.1"/>
</dbReference>
<evidence type="ECO:0000256" key="3">
    <source>
        <dbReference type="ARBA" id="ARBA00022448"/>
    </source>
</evidence>
<feature type="domain" description="Porin" evidence="12">
    <location>
        <begin position="7"/>
        <end position="295"/>
    </location>
</feature>
<dbReference type="Gene3D" id="2.40.160.10">
    <property type="entry name" value="Porin"/>
    <property type="match status" value="1"/>
</dbReference>
<reference evidence="13 14" key="1">
    <citation type="journal article" date="2005" name="Int. J. Syst. Evol. Microbiol.">
        <title>Nitrincola lacisaponensis gen. nov., sp. nov., a novel alkaliphilic bacterium isolated from an alkaline, saline lake.</title>
        <authorList>
            <person name="Dimitriu P.A."/>
            <person name="Shukla S.K."/>
            <person name="Conradt J."/>
            <person name="Marquez M.C."/>
            <person name="Ventosa A."/>
            <person name="Maglia A."/>
            <person name="Peyton B.M."/>
            <person name="Pinkart H.C."/>
            <person name="Mormile M.R."/>
        </authorList>
    </citation>
    <scope>NUCLEOTIDE SEQUENCE [LARGE SCALE GENOMIC DNA]</scope>
    <source>
        <strain evidence="13 14">4CA</strain>
    </source>
</reference>
<evidence type="ECO:0000256" key="10">
    <source>
        <dbReference type="ARBA" id="ARBA00023237"/>
    </source>
</evidence>
<dbReference type="Proteomes" id="UP000027318">
    <property type="component" value="Unassembled WGS sequence"/>
</dbReference>
<dbReference type="SUPFAM" id="SSF56935">
    <property type="entry name" value="Porins"/>
    <property type="match status" value="1"/>
</dbReference>
<dbReference type="InterPro" id="IPR033900">
    <property type="entry name" value="Gram_neg_porin_domain"/>
</dbReference>
<organism evidence="13 14">
    <name type="scientific">Nitrincola lacisaponensis</name>
    <dbReference type="NCBI Taxonomy" id="267850"/>
    <lineage>
        <taxon>Bacteria</taxon>
        <taxon>Pseudomonadati</taxon>
        <taxon>Pseudomonadota</taxon>
        <taxon>Gammaproteobacteria</taxon>
        <taxon>Oceanospirillales</taxon>
        <taxon>Oceanospirillaceae</taxon>
        <taxon>Nitrincola</taxon>
    </lineage>
</organism>
<evidence type="ECO:0000313" key="14">
    <source>
        <dbReference type="Proteomes" id="UP000027318"/>
    </source>
</evidence>
<evidence type="ECO:0000259" key="12">
    <source>
        <dbReference type="Pfam" id="PF13609"/>
    </source>
</evidence>
<comment type="subunit">
    <text evidence="2">Homotrimer.</text>
</comment>
<evidence type="ECO:0000256" key="8">
    <source>
        <dbReference type="ARBA" id="ARBA00023114"/>
    </source>
</evidence>
<dbReference type="EMBL" id="JMSZ01000015">
    <property type="protein sequence ID" value="KDE41006.1"/>
    <property type="molecule type" value="Genomic_DNA"/>
</dbReference>